<dbReference type="Proteomes" id="UP000682713">
    <property type="component" value="Unassembled WGS sequence"/>
</dbReference>
<evidence type="ECO:0000259" key="1">
    <source>
        <dbReference type="PROSITE" id="PS51186"/>
    </source>
</evidence>
<evidence type="ECO:0000313" key="2">
    <source>
        <dbReference type="EMBL" id="MBS4200031.1"/>
    </source>
</evidence>
<comment type="caution">
    <text evidence="2">The sequence shown here is derived from an EMBL/GenBank/DDBJ whole genome shotgun (WGS) entry which is preliminary data.</text>
</comment>
<dbReference type="CDD" id="cd04301">
    <property type="entry name" value="NAT_SF"/>
    <property type="match status" value="1"/>
</dbReference>
<organism evidence="2 3">
    <name type="scientific">Lederbergia citrisecunda</name>
    <dbReference type="NCBI Taxonomy" id="2833583"/>
    <lineage>
        <taxon>Bacteria</taxon>
        <taxon>Bacillati</taxon>
        <taxon>Bacillota</taxon>
        <taxon>Bacilli</taxon>
        <taxon>Bacillales</taxon>
        <taxon>Bacillaceae</taxon>
        <taxon>Lederbergia</taxon>
    </lineage>
</organism>
<feature type="domain" description="N-acetyltransferase" evidence="1">
    <location>
        <begin position="1"/>
        <end position="152"/>
    </location>
</feature>
<dbReference type="Gene3D" id="3.40.630.30">
    <property type="match status" value="1"/>
</dbReference>
<gene>
    <name evidence="2" type="ORF">KHA93_10225</name>
</gene>
<dbReference type="InterPro" id="IPR000182">
    <property type="entry name" value="GNAT_dom"/>
</dbReference>
<proteinExistence type="predicted"/>
<dbReference type="PANTHER" id="PTHR43617">
    <property type="entry name" value="L-AMINO ACID N-ACETYLTRANSFERASE"/>
    <property type="match status" value="1"/>
</dbReference>
<dbReference type="Pfam" id="PF13527">
    <property type="entry name" value="Acetyltransf_9"/>
    <property type="match status" value="1"/>
</dbReference>
<accession>A0A942YN76</accession>
<dbReference type="PROSITE" id="PS51186">
    <property type="entry name" value="GNAT"/>
    <property type="match status" value="1"/>
</dbReference>
<name>A0A942YN76_9BACI</name>
<keyword evidence="3" id="KW-1185">Reference proteome</keyword>
<sequence length="174" mass="19849">MKIRTETYEDYKAVYDINVEAFGNREDESNLVERIRESDGFIPELSIVAEKDGKVIGHILLSKANIWKSDKTTEVIVLAPIAVKPEYQKKGIGSSLIHEGLERVTELGYGLVLLIGHPSYYPRFGFKPARSFGLELRQFDVPDDVFMICELRTGELERIQGELRYPTAFFEEGM</sequence>
<evidence type="ECO:0000313" key="3">
    <source>
        <dbReference type="Proteomes" id="UP000682713"/>
    </source>
</evidence>
<reference evidence="2 3" key="1">
    <citation type="submission" date="2021-05" db="EMBL/GenBank/DDBJ databases">
        <title>Novel Bacillus species.</title>
        <authorList>
            <person name="Liu G."/>
        </authorList>
    </citation>
    <scope>NUCLEOTIDE SEQUENCE [LARGE SCALE GENOMIC DNA]</scope>
    <source>
        <strain evidence="2 3">FJAT-49732</strain>
    </source>
</reference>
<dbReference type="RefSeq" id="WP_213110652.1">
    <property type="nucleotide sequence ID" value="NZ_JAGYPJ010000001.1"/>
</dbReference>
<protein>
    <submittedName>
        <fullName evidence="2">N-acetyltransferase</fullName>
    </submittedName>
</protein>
<dbReference type="GO" id="GO:0016747">
    <property type="term" value="F:acyltransferase activity, transferring groups other than amino-acyl groups"/>
    <property type="evidence" value="ECO:0007669"/>
    <property type="project" value="InterPro"/>
</dbReference>
<dbReference type="InterPro" id="IPR050276">
    <property type="entry name" value="MshD_Acetyltransferase"/>
</dbReference>
<dbReference type="SUPFAM" id="SSF55729">
    <property type="entry name" value="Acyl-CoA N-acyltransferases (Nat)"/>
    <property type="match status" value="1"/>
</dbReference>
<dbReference type="InterPro" id="IPR016181">
    <property type="entry name" value="Acyl_CoA_acyltransferase"/>
</dbReference>
<dbReference type="AlphaFoldDB" id="A0A942YN76"/>
<dbReference type="PANTHER" id="PTHR43617:SF2">
    <property type="entry name" value="UPF0039 PROTEIN SLL0451"/>
    <property type="match status" value="1"/>
</dbReference>
<dbReference type="EMBL" id="JAGYPJ010000001">
    <property type="protein sequence ID" value="MBS4200031.1"/>
    <property type="molecule type" value="Genomic_DNA"/>
</dbReference>